<feature type="region of interest" description="Disordered" evidence="1">
    <location>
        <begin position="45"/>
        <end position="68"/>
    </location>
</feature>
<dbReference type="GO" id="GO:0005929">
    <property type="term" value="C:cilium"/>
    <property type="evidence" value="ECO:0007669"/>
    <property type="project" value="TreeGrafter"/>
</dbReference>
<dbReference type="Gene3D" id="1.25.10.10">
    <property type="entry name" value="Leucine-rich Repeat Variant"/>
    <property type="match status" value="1"/>
</dbReference>
<organism evidence="3 4">
    <name type="scientific">Astyanax mexicanus</name>
    <name type="common">Blind cave fish</name>
    <name type="synonym">Astyanax fasciatus mexicanus</name>
    <dbReference type="NCBI Taxonomy" id="7994"/>
    <lineage>
        <taxon>Eukaryota</taxon>
        <taxon>Metazoa</taxon>
        <taxon>Chordata</taxon>
        <taxon>Craniata</taxon>
        <taxon>Vertebrata</taxon>
        <taxon>Euteleostomi</taxon>
        <taxon>Actinopterygii</taxon>
        <taxon>Neopterygii</taxon>
        <taxon>Teleostei</taxon>
        <taxon>Ostariophysi</taxon>
        <taxon>Characiformes</taxon>
        <taxon>Characoidei</taxon>
        <taxon>Acestrorhamphidae</taxon>
        <taxon>Acestrorhamphinae</taxon>
        <taxon>Astyanax</taxon>
    </lineage>
</organism>
<dbReference type="InterPro" id="IPR016024">
    <property type="entry name" value="ARM-type_fold"/>
</dbReference>
<dbReference type="PANTHER" id="PTHR21567:SF87">
    <property type="entry name" value="CRESCERIN-LIKE PROTEIN CHE-12"/>
    <property type="match status" value="1"/>
</dbReference>
<dbReference type="Pfam" id="PF12348">
    <property type="entry name" value="CLASP_N"/>
    <property type="match status" value="1"/>
</dbReference>
<proteinExistence type="predicted"/>
<gene>
    <name evidence="3" type="primary">TOGARAM1</name>
    <name evidence="3" type="ORF">AMEX_G25969</name>
</gene>
<dbReference type="PANTHER" id="PTHR21567">
    <property type="entry name" value="CLASP"/>
    <property type="match status" value="1"/>
</dbReference>
<dbReference type="SUPFAM" id="SSF48371">
    <property type="entry name" value="ARM repeat"/>
    <property type="match status" value="1"/>
</dbReference>
<sequence length="417" mass="46035">MDFGKEEKFRLPEIVPWVHGLPLMRHKTKAPHWSLGHLHMPSPPPAKPAVKNTGSRFPPIKGLEPKWSGAMENSSFREEFTSRPLHFQPTPPPEPLPVTATQPVVVNKPTAYNSPGSRIPILDRRRKLRPVQAVVQPINNMAAHSVIKDEPAQVERAVRKKPSNIRAAPQAVGKGQVVVQPLLLPSLTSEEPLNRPEEALGQALGLLQDEEWERKTEGLRLVRALAEHHTEVVLPELHYISAAVIAEVQNLRSIVSRDAIATMAHLFTHLQCDMDSEVEVAARTLLHKAGETSLFIRQGVELALSTMVLSCSPGRVLQGLLDGGIRHRNPVCRAATALSLVRLLQVVGVSRVLTGRKTFASKFIPAVSTLAFDAAQDVRTHARAALCLLGCNKEAERAVEKYVQLRDQSEIKKLLCK</sequence>
<evidence type="ECO:0000259" key="2">
    <source>
        <dbReference type="SMART" id="SM01349"/>
    </source>
</evidence>
<evidence type="ECO:0000313" key="3">
    <source>
        <dbReference type="EMBL" id="KAG9261023.1"/>
    </source>
</evidence>
<evidence type="ECO:0000313" key="4">
    <source>
        <dbReference type="Proteomes" id="UP000752171"/>
    </source>
</evidence>
<dbReference type="SMART" id="SM01349">
    <property type="entry name" value="TOG"/>
    <property type="match status" value="1"/>
</dbReference>
<accession>A0A8T2KNS6</accession>
<comment type="caution">
    <text evidence="3">The sequence shown here is derived from an EMBL/GenBank/DDBJ whole genome shotgun (WGS) entry which is preliminary data.</text>
</comment>
<dbReference type="GO" id="GO:0000226">
    <property type="term" value="P:microtubule cytoskeleton organization"/>
    <property type="evidence" value="ECO:0007669"/>
    <property type="project" value="TreeGrafter"/>
</dbReference>
<dbReference type="EMBL" id="JAICCE010000023">
    <property type="protein sequence ID" value="KAG9261023.1"/>
    <property type="molecule type" value="Genomic_DNA"/>
</dbReference>
<dbReference type="Proteomes" id="UP000752171">
    <property type="component" value="Unassembled WGS sequence"/>
</dbReference>
<dbReference type="InterPro" id="IPR034085">
    <property type="entry name" value="TOG"/>
</dbReference>
<dbReference type="InterPro" id="IPR024395">
    <property type="entry name" value="CLASP_N_dom"/>
</dbReference>
<dbReference type="InterPro" id="IPR011989">
    <property type="entry name" value="ARM-like"/>
</dbReference>
<dbReference type="AlphaFoldDB" id="A0A8T2KNS6"/>
<dbReference type="GO" id="GO:0005881">
    <property type="term" value="C:cytoplasmic microtubule"/>
    <property type="evidence" value="ECO:0007669"/>
    <property type="project" value="TreeGrafter"/>
</dbReference>
<evidence type="ECO:0000256" key="1">
    <source>
        <dbReference type="SAM" id="MobiDB-lite"/>
    </source>
</evidence>
<dbReference type="OrthoDB" id="9880441at2759"/>
<dbReference type="GO" id="GO:0008017">
    <property type="term" value="F:microtubule binding"/>
    <property type="evidence" value="ECO:0007669"/>
    <property type="project" value="TreeGrafter"/>
</dbReference>
<protein>
    <submittedName>
        <fullName evidence="3">TOG array regulator of axonemal microtubules protein 1-like</fullName>
    </submittedName>
</protein>
<feature type="domain" description="TOG" evidence="2">
    <location>
        <begin position="192"/>
        <end position="408"/>
    </location>
</feature>
<reference evidence="3 4" key="1">
    <citation type="submission" date="2021-07" db="EMBL/GenBank/DDBJ databases">
        <authorList>
            <person name="Imarazene B."/>
            <person name="Zahm M."/>
            <person name="Klopp C."/>
            <person name="Cabau C."/>
            <person name="Beille S."/>
            <person name="Jouanno E."/>
            <person name="Castinel A."/>
            <person name="Lluch J."/>
            <person name="Gil L."/>
            <person name="Kuchtly C."/>
            <person name="Lopez Roques C."/>
            <person name="Donnadieu C."/>
            <person name="Parrinello H."/>
            <person name="Journot L."/>
            <person name="Du K."/>
            <person name="Schartl M."/>
            <person name="Retaux S."/>
            <person name="Guiguen Y."/>
        </authorList>
    </citation>
    <scope>NUCLEOTIDE SEQUENCE [LARGE SCALE GENOMIC DNA]</scope>
    <source>
        <strain evidence="3">Pach_M1</strain>
        <tissue evidence="3">Testis</tissue>
    </source>
</reference>
<name>A0A8T2KNS6_ASTMX</name>